<keyword evidence="2" id="KW-1185">Reference proteome</keyword>
<evidence type="ECO:0000313" key="1">
    <source>
        <dbReference type="EMBL" id="KAI8568373.1"/>
    </source>
</evidence>
<accession>A0ACC0PV04</accession>
<comment type="caution">
    <text evidence="1">The sequence shown here is derived from an EMBL/GenBank/DDBJ whole genome shotgun (WGS) entry which is preliminary data.</text>
</comment>
<protein>
    <submittedName>
        <fullName evidence="1">Uncharacterized protein</fullName>
    </submittedName>
</protein>
<name>A0ACC0PV04_RHOML</name>
<dbReference type="EMBL" id="CM046389">
    <property type="protein sequence ID" value="KAI8568373.1"/>
    <property type="molecule type" value="Genomic_DNA"/>
</dbReference>
<reference evidence="1" key="1">
    <citation type="submission" date="2022-02" db="EMBL/GenBank/DDBJ databases">
        <title>Plant Genome Project.</title>
        <authorList>
            <person name="Zhang R.-G."/>
        </authorList>
    </citation>
    <scope>NUCLEOTIDE SEQUENCE</scope>
    <source>
        <strain evidence="1">AT1</strain>
    </source>
</reference>
<gene>
    <name evidence="1" type="ORF">RHMOL_Rhmol02G0193500</name>
</gene>
<sequence>MKRRARVWSQDLDLEPARSGSCLSHTFKHHGDVSEPLKAIPNGFKYSSLSKPPTLSRIPSKTLDLLQKSNKTKHTHAPMADHGNGGGEGEVVDQVEDRGGPMEAQTGDQMVTEGAVGISAVVAGGGDGGEDQQQKVGDGEKGRATEGDPCTTVLAGAVESSGEPAGSSAIAGGPPMVGGSSGGVGGSGATGYDPGLNGTPPRDTARGKGIAVSEKPVEEEQTTEAAPVEIREEDITFRPPVTMATSSRHVPITKDDIAEHLPVDMLARLLEAHPDIGEIVLKAKEE</sequence>
<evidence type="ECO:0000313" key="2">
    <source>
        <dbReference type="Proteomes" id="UP001062846"/>
    </source>
</evidence>
<organism evidence="1 2">
    <name type="scientific">Rhododendron molle</name>
    <name type="common">Chinese azalea</name>
    <name type="synonym">Azalea mollis</name>
    <dbReference type="NCBI Taxonomy" id="49168"/>
    <lineage>
        <taxon>Eukaryota</taxon>
        <taxon>Viridiplantae</taxon>
        <taxon>Streptophyta</taxon>
        <taxon>Embryophyta</taxon>
        <taxon>Tracheophyta</taxon>
        <taxon>Spermatophyta</taxon>
        <taxon>Magnoliopsida</taxon>
        <taxon>eudicotyledons</taxon>
        <taxon>Gunneridae</taxon>
        <taxon>Pentapetalae</taxon>
        <taxon>asterids</taxon>
        <taxon>Ericales</taxon>
        <taxon>Ericaceae</taxon>
        <taxon>Ericoideae</taxon>
        <taxon>Rhodoreae</taxon>
        <taxon>Rhododendron</taxon>
    </lineage>
</organism>
<proteinExistence type="predicted"/>
<dbReference type="Proteomes" id="UP001062846">
    <property type="component" value="Chromosome 2"/>
</dbReference>